<sequence>MDVDFAHKKFNSIKNEFASLHLEATEADTRFQIIDRIFKEVLGWDNCDFRLELHTTSGYADYVLTDNGVNKFVVEAKRASHPLVDTKKPCVSYYTAGGSTLKSAIDGLQQAQSYCLQTGVTFSLLTNGFQWIGFWAIREHGIPPFDGKAVVFPSLSSVAEDFSIFYDLFSKEGIRGQLFKTHINEAEGFKITSSDQLESVTSPDSIKLLKRSTLASDIEVIFTKFFSDISGKDNAEMLAECFVESKESHEAEVGLEKIARNIINDIGVVDSTDGYELQEQIRSSVERSSGDFVLIIGNKGAGKSTFIDRFFRLVISGELKSKCLVVRIDLADSDGDESSVNKWLSSRLAERLENEMFGTNAPSYNELQGVFWDEYDKWRRGEFATLYDTNKTEFKIKFGEFLHNLRTEDQYTYVLKLLSRAVRANKQLPCIIFDNTDHYPKTFQEKVFQHAQSINRAVLSFIICPITDTTVWQLSKSGPFQSYHYHSFYLPVPQSKDILQKRVAYLRRKVDEEGKKDKKDYTLNKGLRLQVDDIKGFVACIEEVFVNTEYVSRTISWLSNHDIRRGLLIAERIITSPIISMESIIKTWINGEHLVIPEMRIRQALLYGNYTMFRQDHSEYILNLFSISPRNVTSPLIKPSIIRLLLDVKNSAGSGEEEYLSVARICDYFDSCGLGLSTLSEHISDLLNYRLIEPYDPTDSEIYSEQRLRVTHSGQLHYEFMNHGFIYLQNMSLVTPIRNIMLVDELRQLMDNKKMSRLDWDRLKKKFVSYLLEEDCKFISIPKLEHYSGQRLLREELRSNWVENV</sequence>
<protein>
    <recommendedName>
        <fullName evidence="3">AAA+ ATPase domain-containing protein</fullName>
    </recommendedName>
</protein>
<comment type="caution">
    <text evidence="1">The sequence shown here is derived from an EMBL/GenBank/DDBJ whole genome shotgun (WGS) entry which is preliminary data.</text>
</comment>
<proteinExistence type="predicted"/>
<dbReference type="Proteomes" id="UP000886687">
    <property type="component" value="Unassembled WGS sequence"/>
</dbReference>
<evidence type="ECO:0008006" key="3">
    <source>
        <dbReference type="Google" id="ProtNLM"/>
    </source>
</evidence>
<reference evidence="1" key="1">
    <citation type="journal article" date="2021" name="Proc. Natl. Acad. Sci. U.S.A.">
        <title>Global biogeography of chemosynthetic symbionts reveals both localized and globally distributed symbiont groups. .</title>
        <authorList>
            <person name="Osvatic J.T."/>
            <person name="Wilkins L.G.E."/>
            <person name="Leibrecht L."/>
            <person name="Leray M."/>
            <person name="Zauner S."/>
            <person name="Polzin J."/>
            <person name="Camacho Y."/>
            <person name="Gros O."/>
            <person name="van Gils J.A."/>
            <person name="Eisen J.A."/>
            <person name="Petersen J.M."/>
            <person name="Yuen B."/>
        </authorList>
    </citation>
    <scope>NUCLEOTIDE SEQUENCE</scope>
    <source>
        <strain evidence="1">MAGL173</strain>
    </source>
</reference>
<dbReference type="Gene3D" id="3.40.50.300">
    <property type="entry name" value="P-loop containing nucleotide triphosphate hydrolases"/>
    <property type="match status" value="1"/>
</dbReference>
<dbReference type="AlphaFoldDB" id="A0A9E4K5J6"/>
<dbReference type="InterPro" id="IPR027417">
    <property type="entry name" value="P-loop_NTPase"/>
</dbReference>
<gene>
    <name evidence="1" type="ORF">JAZ04_12325</name>
</gene>
<name>A0A9E4K5J6_9GAMM</name>
<dbReference type="EMBL" id="JAEPDI010000009">
    <property type="protein sequence ID" value="MCG7939622.1"/>
    <property type="molecule type" value="Genomic_DNA"/>
</dbReference>
<evidence type="ECO:0000313" key="2">
    <source>
        <dbReference type="Proteomes" id="UP000886687"/>
    </source>
</evidence>
<dbReference type="SUPFAM" id="SSF52540">
    <property type="entry name" value="P-loop containing nucleoside triphosphate hydrolases"/>
    <property type="match status" value="1"/>
</dbReference>
<evidence type="ECO:0000313" key="1">
    <source>
        <dbReference type="EMBL" id="MCG7939622.1"/>
    </source>
</evidence>
<accession>A0A9E4K5J6</accession>
<organism evidence="1 2">
    <name type="scientific">Candidatus Thiodiazotropha lotti</name>
    <dbReference type="NCBI Taxonomy" id="2792787"/>
    <lineage>
        <taxon>Bacteria</taxon>
        <taxon>Pseudomonadati</taxon>
        <taxon>Pseudomonadota</taxon>
        <taxon>Gammaproteobacteria</taxon>
        <taxon>Chromatiales</taxon>
        <taxon>Sedimenticolaceae</taxon>
        <taxon>Candidatus Thiodiazotropha</taxon>
    </lineage>
</organism>